<keyword evidence="3" id="KW-1185">Reference proteome</keyword>
<organism evidence="2 3">
    <name type="scientific">Ephemerocybe angulata</name>
    <dbReference type="NCBI Taxonomy" id="980116"/>
    <lineage>
        <taxon>Eukaryota</taxon>
        <taxon>Fungi</taxon>
        <taxon>Dikarya</taxon>
        <taxon>Basidiomycota</taxon>
        <taxon>Agaricomycotina</taxon>
        <taxon>Agaricomycetes</taxon>
        <taxon>Agaricomycetidae</taxon>
        <taxon>Agaricales</taxon>
        <taxon>Agaricineae</taxon>
        <taxon>Psathyrellaceae</taxon>
        <taxon>Ephemerocybe</taxon>
    </lineage>
</organism>
<dbReference type="OrthoDB" id="3005703at2759"/>
<gene>
    <name evidence="2" type="ORF">DFP72DRAFT_822695</name>
</gene>
<feature type="non-terminal residue" evidence="2">
    <location>
        <position position="1"/>
    </location>
</feature>
<accession>A0A8H6LZZ1</accession>
<dbReference type="PANTHER" id="PTHR11081">
    <property type="entry name" value="FLAP ENDONUCLEASE FAMILY MEMBER"/>
    <property type="match status" value="1"/>
</dbReference>
<dbReference type="AlphaFoldDB" id="A0A8H6LZZ1"/>
<reference evidence="2 3" key="1">
    <citation type="submission" date="2020-07" db="EMBL/GenBank/DDBJ databases">
        <title>Comparative genomics of pyrophilous fungi reveals a link between fire events and developmental genes.</title>
        <authorList>
            <consortium name="DOE Joint Genome Institute"/>
            <person name="Steindorff A.S."/>
            <person name="Carver A."/>
            <person name="Calhoun S."/>
            <person name="Stillman K."/>
            <person name="Liu H."/>
            <person name="Lipzen A."/>
            <person name="Pangilinan J."/>
            <person name="Labutti K."/>
            <person name="Bruns T.D."/>
            <person name="Grigoriev I.V."/>
        </authorList>
    </citation>
    <scope>NUCLEOTIDE SEQUENCE [LARGE SCALE GENOMIC DNA]</scope>
    <source>
        <strain evidence="2 3">CBS 144469</strain>
    </source>
</reference>
<dbReference type="Gene3D" id="3.40.50.1010">
    <property type="entry name" value="5'-nuclease"/>
    <property type="match status" value="1"/>
</dbReference>
<dbReference type="PANTHER" id="PTHR11081:SF59">
    <property type="entry name" value="FI23547P1"/>
    <property type="match status" value="1"/>
</dbReference>
<protein>
    <submittedName>
        <fullName evidence="2">PIN domain-like protein</fullName>
    </submittedName>
</protein>
<dbReference type="InterPro" id="IPR029060">
    <property type="entry name" value="PIN-like_dom_sf"/>
</dbReference>
<dbReference type="InterPro" id="IPR036279">
    <property type="entry name" value="5-3_exonuclease_C_sf"/>
</dbReference>
<dbReference type="CDD" id="cd09870">
    <property type="entry name" value="PIN_YEN1"/>
    <property type="match status" value="1"/>
</dbReference>
<dbReference type="GO" id="GO:0006281">
    <property type="term" value="P:DNA repair"/>
    <property type="evidence" value="ECO:0007669"/>
    <property type="project" value="UniProtKB-ARBA"/>
</dbReference>
<dbReference type="PRINTS" id="PR00853">
    <property type="entry name" value="XPGRADSUPER"/>
</dbReference>
<dbReference type="InterPro" id="IPR006086">
    <property type="entry name" value="XPG-I_dom"/>
</dbReference>
<dbReference type="EMBL" id="JACGCI010000089">
    <property type="protein sequence ID" value="KAF6746732.1"/>
    <property type="molecule type" value="Genomic_DNA"/>
</dbReference>
<proteinExistence type="predicted"/>
<dbReference type="Proteomes" id="UP000521943">
    <property type="component" value="Unassembled WGS sequence"/>
</dbReference>
<sequence>GPDNSPWLFEIQTCVAAARHKGASWALTGSDAERNTLLKRLGFWSQIPARIGFFFDGPGVPDIKRGTHVRYRPHGLTRDFKDLAQAFGFAVYEAPGEAEAELSYLNNIGVLDYIVTSDCDVFMFGAKSVIRSPRIRKNRDKVDVFTSDSLSEAEPERHSRAGFLFLTVMVGGDYAKGLDGCGITTAYALAKSHHAQTLWDIASTAAQLPPVDITERLAAWREGMRDELRTNRSGLMGGRRGSAADNLDATFPDISALKLYVRPLTTAAVTGFALGDNMHFWSAPRLSVPDIEEVTWLLCRIFDWNWAEIFGSLVTHVLPGYLTRQLIEVSA</sequence>
<evidence type="ECO:0000313" key="3">
    <source>
        <dbReference type="Proteomes" id="UP000521943"/>
    </source>
</evidence>
<feature type="domain" description="XPG-I" evidence="1">
    <location>
        <begin position="85"/>
        <end position="156"/>
    </location>
</feature>
<dbReference type="SUPFAM" id="SSF47807">
    <property type="entry name" value="5' to 3' exonuclease, C-terminal subdomain"/>
    <property type="match status" value="1"/>
</dbReference>
<dbReference type="GO" id="GO:0017108">
    <property type="term" value="F:5'-flap endonuclease activity"/>
    <property type="evidence" value="ECO:0007669"/>
    <property type="project" value="TreeGrafter"/>
</dbReference>
<dbReference type="SMART" id="SM00484">
    <property type="entry name" value="XPGI"/>
    <property type="match status" value="1"/>
</dbReference>
<name>A0A8H6LZZ1_9AGAR</name>
<dbReference type="InterPro" id="IPR006084">
    <property type="entry name" value="XPG/Rad2"/>
</dbReference>
<dbReference type="SUPFAM" id="SSF88723">
    <property type="entry name" value="PIN domain-like"/>
    <property type="match status" value="1"/>
</dbReference>
<comment type="caution">
    <text evidence="2">The sequence shown here is derived from an EMBL/GenBank/DDBJ whole genome shotgun (WGS) entry which is preliminary data.</text>
</comment>
<evidence type="ECO:0000259" key="1">
    <source>
        <dbReference type="SMART" id="SM00484"/>
    </source>
</evidence>
<evidence type="ECO:0000313" key="2">
    <source>
        <dbReference type="EMBL" id="KAF6746732.1"/>
    </source>
</evidence>
<dbReference type="Pfam" id="PF00867">
    <property type="entry name" value="XPG_I"/>
    <property type="match status" value="1"/>
</dbReference>